<dbReference type="Gramene" id="KCW71229">
    <property type="protein sequence ID" value="KCW71229"/>
    <property type="gene ID" value="EUGRSUZ_F04327"/>
</dbReference>
<feature type="transmembrane region" description="Helical" evidence="7">
    <location>
        <begin position="165"/>
        <end position="186"/>
    </location>
</feature>
<dbReference type="AlphaFoldDB" id="A0A059BZ11"/>
<keyword evidence="4" id="KW-0029">Amino-acid transport</keyword>
<keyword evidence="6 7" id="KW-0472">Membrane</keyword>
<feature type="transmembrane region" description="Helical" evidence="7">
    <location>
        <begin position="53"/>
        <end position="73"/>
    </location>
</feature>
<dbReference type="GO" id="GO:0015171">
    <property type="term" value="F:amino acid transmembrane transporter activity"/>
    <property type="evidence" value="ECO:0000318"/>
    <property type="project" value="GO_Central"/>
</dbReference>
<evidence type="ECO:0000256" key="3">
    <source>
        <dbReference type="ARBA" id="ARBA00022692"/>
    </source>
</evidence>
<feature type="transmembrane region" description="Helical" evidence="7">
    <location>
        <begin position="207"/>
        <end position="226"/>
    </location>
</feature>
<keyword evidence="5 7" id="KW-1133">Transmembrane helix</keyword>
<keyword evidence="2" id="KW-0813">Transport</keyword>
<reference evidence="9" key="1">
    <citation type="submission" date="2013-07" db="EMBL/GenBank/DDBJ databases">
        <title>The genome of Eucalyptus grandis.</title>
        <authorList>
            <person name="Schmutz J."/>
            <person name="Hayes R."/>
            <person name="Myburg A."/>
            <person name="Tuskan G."/>
            <person name="Grattapaglia D."/>
            <person name="Rokhsar D.S."/>
        </authorList>
    </citation>
    <scope>NUCLEOTIDE SEQUENCE</scope>
    <source>
        <tissue evidence="9">Leaf extractions</tissue>
    </source>
</reference>
<evidence type="ECO:0000259" key="8">
    <source>
        <dbReference type="Pfam" id="PF01490"/>
    </source>
</evidence>
<evidence type="ECO:0000256" key="5">
    <source>
        <dbReference type="ARBA" id="ARBA00022989"/>
    </source>
</evidence>
<dbReference type="InterPro" id="IPR013057">
    <property type="entry name" value="AA_transpt_TM"/>
</dbReference>
<feature type="transmembrane region" description="Helical" evidence="7">
    <location>
        <begin position="367"/>
        <end position="394"/>
    </location>
</feature>
<name>A0A059BZ11_EUCGR</name>
<accession>A0A059BZ11</accession>
<dbReference type="STRING" id="71139.A0A059BZ11"/>
<evidence type="ECO:0000256" key="6">
    <source>
        <dbReference type="ARBA" id="ARBA00023136"/>
    </source>
</evidence>
<evidence type="ECO:0000256" key="4">
    <source>
        <dbReference type="ARBA" id="ARBA00022970"/>
    </source>
</evidence>
<feature type="transmembrane region" description="Helical" evidence="7">
    <location>
        <begin position="93"/>
        <end position="109"/>
    </location>
</feature>
<gene>
    <name evidence="9" type="ORF">EUGRSUZ_F04327</name>
</gene>
<dbReference type="GO" id="GO:0016020">
    <property type="term" value="C:membrane"/>
    <property type="evidence" value="ECO:0000318"/>
    <property type="project" value="GO_Central"/>
</dbReference>
<dbReference type="PANTHER" id="PTHR48017">
    <property type="entry name" value="OS05G0424000 PROTEIN-RELATED"/>
    <property type="match status" value="1"/>
</dbReference>
<dbReference type="OMA" id="WSASAMW"/>
<keyword evidence="3 7" id="KW-0812">Transmembrane</keyword>
<evidence type="ECO:0000256" key="7">
    <source>
        <dbReference type="SAM" id="Phobius"/>
    </source>
</evidence>
<feature type="transmembrane region" description="Helical" evidence="7">
    <location>
        <begin position="116"/>
        <end position="139"/>
    </location>
</feature>
<feature type="domain" description="Amino acid transporter transmembrane" evidence="8">
    <location>
        <begin position="2"/>
        <end position="393"/>
    </location>
</feature>
<feature type="transmembrane region" description="Helical" evidence="7">
    <location>
        <begin position="246"/>
        <end position="267"/>
    </location>
</feature>
<proteinExistence type="predicted"/>
<organism evidence="9">
    <name type="scientific">Eucalyptus grandis</name>
    <name type="common">Flooded gum</name>
    <dbReference type="NCBI Taxonomy" id="71139"/>
    <lineage>
        <taxon>Eukaryota</taxon>
        <taxon>Viridiplantae</taxon>
        <taxon>Streptophyta</taxon>
        <taxon>Embryophyta</taxon>
        <taxon>Tracheophyta</taxon>
        <taxon>Spermatophyta</taxon>
        <taxon>Magnoliopsida</taxon>
        <taxon>eudicotyledons</taxon>
        <taxon>Gunneridae</taxon>
        <taxon>Pentapetalae</taxon>
        <taxon>rosids</taxon>
        <taxon>malvids</taxon>
        <taxon>Myrtales</taxon>
        <taxon>Myrtaceae</taxon>
        <taxon>Myrtoideae</taxon>
        <taxon>Eucalypteae</taxon>
        <taxon>Eucalyptus</taxon>
    </lineage>
</organism>
<feature type="transmembrane region" description="Helical" evidence="7">
    <location>
        <begin position="310"/>
        <end position="330"/>
    </location>
</feature>
<comment type="subcellular location">
    <subcellularLocation>
        <location evidence="1">Membrane</location>
    </subcellularLocation>
</comment>
<feature type="transmembrane region" description="Helical" evidence="7">
    <location>
        <begin position="336"/>
        <end position="355"/>
    </location>
</feature>
<dbReference type="Pfam" id="PF01490">
    <property type="entry name" value="Aa_trans"/>
    <property type="match status" value="1"/>
</dbReference>
<dbReference type="EMBL" id="KK198758">
    <property type="protein sequence ID" value="KCW71229.1"/>
    <property type="molecule type" value="Genomic_DNA"/>
</dbReference>
<evidence type="ECO:0000256" key="2">
    <source>
        <dbReference type="ARBA" id="ARBA00022448"/>
    </source>
</evidence>
<evidence type="ECO:0000256" key="1">
    <source>
        <dbReference type="ARBA" id="ARBA00004370"/>
    </source>
</evidence>
<protein>
    <recommendedName>
        <fullName evidence="8">Amino acid transporter transmembrane domain-containing protein</fullName>
    </recommendedName>
</protein>
<dbReference type="eggNOG" id="KOG1303">
    <property type="taxonomic scope" value="Eukaryota"/>
</dbReference>
<evidence type="ECO:0000313" key="9">
    <source>
        <dbReference type="EMBL" id="KCW71229.1"/>
    </source>
</evidence>
<dbReference type="InParanoid" id="A0A059BZ11"/>
<sequence length="399" mass="44407">MFAFLTYHTSALLVTCYRNGNPVEGERNYSYMTAVCSHLGVVKEKLCGLVLHLNYFGIAIAFTIAASISMMAIHQSYCFHEEGDKSPCHTSTYWYMIVFGVIEIVLSQIQDFDKLWWLSILATVMSFTYSTIGVALGIAKVVENGKFQGSLTGISIGNVTLTQKIWRSFQALGDIAFAYSFAIILIDIQDTIKSPPSESKTMKKATLISLAVMTPFYLLCGCMVYGAFGDLSPGHLLAGFEFFHPYWLIDIANVAVVIHLVGAYQVYSQPIFAFIEEPGLRRFSRSQFFTREIKIRVPGLQPYDLYVSRLILRTIFVVVTTVISILLPFFNEVIGLLGALGFWPLTVYFPVEMYIAQMEIPKWSPKWLCLQILSVACLTISMAAAGGSIAGVVLHLKSG</sequence>
<dbReference type="GO" id="GO:0003333">
    <property type="term" value="P:amino acid transmembrane transport"/>
    <property type="evidence" value="ECO:0000318"/>
    <property type="project" value="GO_Central"/>
</dbReference>